<name>A0A1G8RV25_9BACI</name>
<dbReference type="RefSeq" id="WP_090399731.1">
    <property type="nucleotide sequence ID" value="NZ_FNEN01000020.1"/>
</dbReference>
<protein>
    <submittedName>
        <fullName evidence="1">Uncharacterized protein</fullName>
    </submittedName>
</protein>
<dbReference type="AlphaFoldDB" id="A0A1G8RV25"/>
<proteinExistence type="predicted"/>
<dbReference type="EMBL" id="FNEN01000020">
    <property type="protein sequence ID" value="SDJ20828.1"/>
    <property type="molecule type" value="Genomic_DNA"/>
</dbReference>
<dbReference type="Pfam" id="PF24704">
    <property type="entry name" value="DUF7667"/>
    <property type="match status" value="1"/>
</dbReference>
<keyword evidence="2" id="KW-1185">Reference proteome</keyword>
<reference evidence="1 2" key="1">
    <citation type="submission" date="2016-10" db="EMBL/GenBank/DDBJ databases">
        <authorList>
            <person name="de Groot N.N."/>
        </authorList>
    </citation>
    <scope>NUCLEOTIDE SEQUENCE [LARGE SCALE GENOMIC DNA]</scope>
    <source>
        <strain evidence="1 2">DSM 21771</strain>
    </source>
</reference>
<evidence type="ECO:0000313" key="2">
    <source>
        <dbReference type="Proteomes" id="UP000198853"/>
    </source>
</evidence>
<accession>A0A1G8RV25</accession>
<dbReference type="Proteomes" id="UP000198853">
    <property type="component" value="Unassembled WGS sequence"/>
</dbReference>
<gene>
    <name evidence="1" type="ORF">SAMN04488123_12065</name>
</gene>
<dbReference type="InterPro" id="IPR056084">
    <property type="entry name" value="DUF7667"/>
</dbReference>
<evidence type="ECO:0000313" key="1">
    <source>
        <dbReference type="EMBL" id="SDJ20828.1"/>
    </source>
</evidence>
<dbReference type="OrthoDB" id="2969567at2"/>
<sequence>MSPNVIKDRFIDLILTADYRVLTDMEKSELSESKVFLKNFIREHEKLVQMSFLAYMTDDTEWHLNVCSEIDQLKGEEA</sequence>
<organism evidence="1 2">
    <name type="scientific">Natribacillus halophilus</name>
    <dbReference type="NCBI Taxonomy" id="549003"/>
    <lineage>
        <taxon>Bacteria</taxon>
        <taxon>Bacillati</taxon>
        <taxon>Bacillota</taxon>
        <taxon>Bacilli</taxon>
        <taxon>Bacillales</taxon>
        <taxon>Bacillaceae</taxon>
        <taxon>Natribacillus</taxon>
    </lineage>
</organism>